<organism evidence="2 3">
    <name type="scientific">Candolleomyces aberdarensis</name>
    <dbReference type="NCBI Taxonomy" id="2316362"/>
    <lineage>
        <taxon>Eukaryota</taxon>
        <taxon>Fungi</taxon>
        <taxon>Dikarya</taxon>
        <taxon>Basidiomycota</taxon>
        <taxon>Agaricomycotina</taxon>
        <taxon>Agaricomycetes</taxon>
        <taxon>Agaricomycetidae</taxon>
        <taxon>Agaricales</taxon>
        <taxon>Agaricineae</taxon>
        <taxon>Psathyrellaceae</taxon>
        <taxon>Candolleomyces</taxon>
    </lineage>
</organism>
<evidence type="ECO:0000256" key="1">
    <source>
        <dbReference type="SAM" id="SignalP"/>
    </source>
</evidence>
<proteinExistence type="predicted"/>
<dbReference type="OrthoDB" id="9978204at2759"/>
<gene>
    <name evidence="2" type="ORF">EST38_g2688</name>
</gene>
<keyword evidence="1" id="KW-0732">Signal</keyword>
<feature type="signal peptide" evidence="1">
    <location>
        <begin position="1"/>
        <end position="19"/>
    </location>
</feature>
<name>A0A4Q2DUX4_9AGAR</name>
<sequence length="413" mass="44794">MLVQFSLVWLVYTISAVLSAPTVSLVSNNELDARGIYFVSYDGLVNVNSFQLSGVLTHGSYQYAAWYTSSRYAILARRPVNSTGVWTTLQLPRQLSTNDSHNVITLVVYYTVSEAGLSTNGASWVASRFGSVTTTLSGLGVGSQVTYPQFVITPDNNLQFVYRSGVSGNGATQLAEYRNGAWSNVGSWASSSGAYTSTNGVRSNARNLYIHGFTYRNGRLHVTGTWREQAGGVMCNNGGLTNHDTVPGIIVDSLNADHGLMNQESQDVDSDGQIHAIISYVPGRFTQCVTSYQRDRTSYARSFHVFRSSNGTFTKMEIPFALNSVGRSQIVMDAQDNVYVVLPFVRVVTASKSSGWTDWTMAYDGAAQGLNAFGEVTVDRAGVSNGVLSILYQVKSSGTTPSSVRLLNLRLNG</sequence>
<dbReference type="STRING" id="2316362.A0A4Q2DUX4"/>
<dbReference type="Pfam" id="PF15892">
    <property type="entry name" value="BNR_4"/>
    <property type="match status" value="2"/>
</dbReference>
<comment type="caution">
    <text evidence="2">The sequence shown here is derived from an EMBL/GenBank/DDBJ whole genome shotgun (WGS) entry which is preliminary data.</text>
</comment>
<reference evidence="2 3" key="1">
    <citation type="submission" date="2019-01" db="EMBL/GenBank/DDBJ databases">
        <title>Draft genome sequence of Psathyrella aberdarensis IHI B618.</title>
        <authorList>
            <person name="Buettner E."/>
            <person name="Kellner H."/>
        </authorList>
    </citation>
    <scope>NUCLEOTIDE SEQUENCE [LARGE SCALE GENOMIC DNA]</scope>
    <source>
        <strain evidence="2 3">IHI B618</strain>
    </source>
</reference>
<dbReference type="AlphaFoldDB" id="A0A4Q2DUX4"/>
<dbReference type="EMBL" id="SDEE01000050">
    <property type="protein sequence ID" value="RXW23152.1"/>
    <property type="molecule type" value="Genomic_DNA"/>
</dbReference>
<dbReference type="Proteomes" id="UP000290288">
    <property type="component" value="Unassembled WGS sequence"/>
</dbReference>
<evidence type="ECO:0000313" key="2">
    <source>
        <dbReference type="EMBL" id="RXW23152.1"/>
    </source>
</evidence>
<protein>
    <submittedName>
        <fullName evidence="2">Uncharacterized protein</fullName>
    </submittedName>
</protein>
<keyword evidence="3" id="KW-1185">Reference proteome</keyword>
<accession>A0A4Q2DUX4</accession>
<evidence type="ECO:0000313" key="3">
    <source>
        <dbReference type="Proteomes" id="UP000290288"/>
    </source>
</evidence>
<feature type="chain" id="PRO_5020599922" evidence="1">
    <location>
        <begin position="20"/>
        <end position="413"/>
    </location>
</feature>